<evidence type="ECO:0000313" key="4">
    <source>
        <dbReference type="Proteomes" id="UP000501568"/>
    </source>
</evidence>
<evidence type="ECO:0000256" key="1">
    <source>
        <dbReference type="SAM" id="MobiDB-lite"/>
    </source>
</evidence>
<sequence length="72" mass="7927">MSAIVAYAFFASVFGFSIWAIAASVAPKMQRIRFLLSHGPIQTEALPRHPRGSRRSREVRVSASHAAFRNAA</sequence>
<dbReference type="RefSeq" id="WP_165327282.1">
    <property type="nucleotide sequence ID" value="NZ_CP049109.1"/>
</dbReference>
<keyword evidence="2" id="KW-0812">Transmembrane</keyword>
<dbReference type="EMBL" id="CP049109">
    <property type="protein sequence ID" value="QIG80275.1"/>
    <property type="molecule type" value="Genomic_DNA"/>
</dbReference>
<dbReference type="AlphaFoldDB" id="A0A6G6Y5T0"/>
<dbReference type="Proteomes" id="UP000501568">
    <property type="component" value="Chromosome"/>
</dbReference>
<accession>A0A6G6Y5T0</accession>
<feature type="region of interest" description="Disordered" evidence="1">
    <location>
        <begin position="45"/>
        <end position="72"/>
    </location>
</feature>
<evidence type="ECO:0000256" key="2">
    <source>
        <dbReference type="SAM" id="Phobius"/>
    </source>
</evidence>
<feature type="transmembrane region" description="Helical" evidence="2">
    <location>
        <begin position="6"/>
        <end position="26"/>
    </location>
</feature>
<protein>
    <submittedName>
        <fullName evidence="3">Uncharacterized protein</fullName>
    </submittedName>
</protein>
<reference evidence="3 4" key="1">
    <citation type="submission" date="2020-02" db="EMBL/GenBank/DDBJ databases">
        <authorList>
            <person name="Zheng R.K."/>
            <person name="Sun C.M."/>
        </authorList>
    </citation>
    <scope>NUCLEOTIDE SEQUENCE [LARGE SCALE GENOMIC DNA]</scope>
    <source>
        <strain evidence="4">zrk23</strain>
    </source>
</reference>
<keyword evidence="2" id="KW-0472">Membrane</keyword>
<gene>
    <name evidence="3" type="ORF">G5C33_11140</name>
</gene>
<keyword evidence="2" id="KW-1133">Transmembrane helix</keyword>
<dbReference type="KEGG" id="spzr:G5C33_11140"/>
<organism evidence="3 4">
    <name type="scientific">Stakelama tenebrarum</name>
    <dbReference type="NCBI Taxonomy" id="2711215"/>
    <lineage>
        <taxon>Bacteria</taxon>
        <taxon>Pseudomonadati</taxon>
        <taxon>Pseudomonadota</taxon>
        <taxon>Alphaproteobacteria</taxon>
        <taxon>Sphingomonadales</taxon>
        <taxon>Sphingomonadaceae</taxon>
        <taxon>Stakelama</taxon>
    </lineage>
</organism>
<proteinExistence type="predicted"/>
<evidence type="ECO:0000313" key="3">
    <source>
        <dbReference type="EMBL" id="QIG80275.1"/>
    </source>
</evidence>
<name>A0A6G6Y5T0_9SPHN</name>
<keyword evidence="4" id="KW-1185">Reference proteome</keyword>